<evidence type="ECO:0000313" key="2">
    <source>
        <dbReference type="Proteomes" id="UP000475862"/>
    </source>
</evidence>
<evidence type="ECO:0000313" key="1">
    <source>
        <dbReference type="EMBL" id="KAE9544422.1"/>
    </source>
</evidence>
<proteinExistence type="predicted"/>
<keyword evidence="2" id="KW-1185">Reference proteome</keyword>
<dbReference type="Proteomes" id="UP000475862">
    <property type="component" value="Unassembled WGS sequence"/>
</dbReference>
<sequence length="185" mass="21505">MVEHRILDFCFLFITTTRHKLFGSSMLNWPFDIVIETCEERDLTHVFYMSMCCRMAKRQAYDRCTYNTLCKCVNVKNLVDIATQSAIIVSSIFAPKGAMMLLTIDSTSQSITCWEINKHLSKYQFFTHKYLPFDSMLILSNLKANITKLNLLCANLFISIIKCLQRELKDVPHSIQQHSKKKNAF</sequence>
<dbReference type="EMBL" id="VYZN01000002">
    <property type="protein sequence ID" value="KAE9544422.1"/>
    <property type="molecule type" value="Genomic_DNA"/>
</dbReference>
<organism evidence="1 2">
    <name type="scientific">Aphis glycines</name>
    <name type="common">Soybean aphid</name>
    <dbReference type="NCBI Taxonomy" id="307491"/>
    <lineage>
        <taxon>Eukaryota</taxon>
        <taxon>Metazoa</taxon>
        <taxon>Ecdysozoa</taxon>
        <taxon>Arthropoda</taxon>
        <taxon>Hexapoda</taxon>
        <taxon>Insecta</taxon>
        <taxon>Pterygota</taxon>
        <taxon>Neoptera</taxon>
        <taxon>Paraneoptera</taxon>
        <taxon>Hemiptera</taxon>
        <taxon>Sternorrhyncha</taxon>
        <taxon>Aphidomorpha</taxon>
        <taxon>Aphidoidea</taxon>
        <taxon>Aphididae</taxon>
        <taxon>Aphidini</taxon>
        <taxon>Aphis</taxon>
        <taxon>Aphis</taxon>
    </lineage>
</organism>
<protein>
    <submittedName>
        <fullName evidence="1">Uncharacterized protein</fullName>
    </submittedName>
</protein>
<gene>
    <name evidence="1" type="ORF">AGLY_001601</name>
</gene>
<reference evidence="1 2" key="1">
    <citation type="submission" date="2019-08" db="EMBL/GenBank/DDBJ databases">
        <title>The genome of the soybean aphid Biotype 1, its phylome, world population structure and adaptation to the North American continent.</title>
        <authorList>
            <person name="Giordano R."/>
            <person name="Donthu R.K."/>
            <person name="Hernandez A.G."/>
            <person name="Wright C.L."/>
            <person name="Zimin A.V."/>
        </authorList>
    </citation>
    <scope>NUCLEOTIDE SEQUENCE [LARGE SCALE GENOMIC DNA]</scope>
    <source>
        <tissue evidence="1">Whole aphids</tissue>
    </source>
</reference>
<comment type="caution">
    <text evidence="1">The sequence shown here is derived from an EMBL/GenBank/DDBJ whole genome shotgun (WGS) entry which is preliminary data.</text>
</comment>
<name>A0A6G0U813_APHGL</name>
<dbReference type="AlphaFoldDB" id="A0A6G0U813"/>
<accession>A0A6G0U813</accession>